<dbReference type="Gene3D" id="3.40.50.300">
    <property type="entry name" value="P-loop containing nucleotide triphosphate hydrolases"/>
    <property type="match status" value="1"/>
</dbReference>
<dbReference type="InterPro" id="IPR003593">
    <property type="entry name" value="AAA+_ATPase"/>
</dbReference>
<dbReference type="PANTHER" id="PTHR43394">
    <property type="entry name" value="ATP-DEPENDENT PERMEASE MDL1, MITOCHONDRIAL"/>
    <property type="match status" value="1"/>
</dbReference>
<protein>
    <submittedName>
        <fullName evidence="6">P-loop containing nucleoside triphosphate hydrolase protein</fullName>
    </submittedName>
</protein>
<organism evidence="6 7">
    <name type="scientific">Pterulicium gracile</name>
    <dbReference type="NCBI Taxonomy" id="1884261"/>
    <lineage>
        <taxon>Eukaryota</taxon>
        <taxon>Fungi</taxon>
        <taxon>Dikarya</taxon>
        <taxon>Basidiomycota</taxon>
        <taxon>Agaricomycotina</taxon>
        <taxon>Agaricomycetes</taxon>
        <taxon>Agaricomycetidae</taxon>
        <taxon>Agaricales</taxon>
        <taxon>Pleurotineae</taxon>
        <taxon>Pterulaceae</taxon>
        <taxon>Pterulicium</taxon>
    </lineage>
</organism>
<feature type="transmembrane region" description="Helical" evidence="4">
    <location>
        <begin position="83"/>
        <end position="109"/>
    </location>
</feature>
<gene>
    <name evidence="6" type="ORF">BDV98DRAFT_647397</name>
</gene>
<dbReference type="Proteomes" id="UP000305067">
    <property type="component" value="Unassembled WGS sequence"/>
</dbReference>
<dbReference type="STRING" id="1884261.A0A5C3QW32"/>
<evidence type="ECO:0000256" key="1">
    <source>
        <dbReference type="ARBA" id="ARBA00022741"/>
    </source>
</evidence>
<dbReference type="AlphaFoldDB" id="A0A5C3QW32"/>
<dbReference type="PANTHER" id="PTHR43394:SF1">
    <property type="entry name" value="ATP-BINDING CASSETTE SUB-FAMILY B MEMBER 10, MITOCHONDRIAL"/>
    <property type="match status" value="1"/>
</dbReference>
<evidence type="ECO:0000313" key="6">
    <source>
        <dbReference type="EMBL" id="TFL06226.1"/>
    </source>
</evidence>
<evidence type="ECO:0000256" key="3">
    <source>
        <dbReference type="SAM" id="MobiDB-lite"/>
    </source>
</evidence>
<name>A0A5C3QW32_9AGAR</name>
<dbReference type="PROSITE" id="PS00211">
    <property type="entry name" value="ABC_TRANSPORTER_1"/>
    <property type="match status" value="1"/>
</dbReference>
<feature type="region of interest" description="Disordered" evidence="3">
    <location>
        <begin position="1"/>
        <end position="21"/>
    </location>
</feature>
<dbReference type="GO" id="GO:0005524">
    <property type="term" value="F:ATP binding"/>
    <property type="evidence" value="ECO:0007669"/>
    <property type="project" value="UniProtKB-KW"/>
</dbReference>
<reference evidence="6 7" key="1">
    <citation type="journal article" date="2019" name="Nat. Ecol. Evol.">
        <title>Megaphylogeny resolves global patterns of mushroom evolution.</title>
        <authorList>
            <person name="Varga T."/>
            <person name="Krizsan K."/>
            <person name="Foldi C."/>
            <person name="Dima B."/>
            <person name="Sanchez-Garcia M."/>
            <person name="Sanchez-Ramirez S."/>
            <person name="Szollosi G.J."/>
            <person name="Szarkandi J.G."/>
            <person name="Papp V."/>
            <person name="Albert L."/>
            <person name="Andreopoulos W."/>
            <person name="Angelini C."/>
            <person name="Antonin V."/>
            <person name="Barry K.W."/>
            <person name="Bougher N.L."/>
            <person name="Buchanan P."/>
            <person name="Buyck B."/>
            <person name="Bense V."/>
            <person name="Catcheside P."/>
            <person name="Chovatia M."/>
            <person name="Cooper J."/>
            <person name="Damon W."/>
            <person name="Desjardin D."/>
            <person name="Finy P."/>
            <person name="Geml J."/>
            <person name="Haridas S."/>
            <person name="Hughes K."/>
            <person name="Justo A."/>
            <person name="Karasinski D."/>
            <person name="Kautmanova I."/>
            <person name="Kiss B."/>
            <person name="Kocsube S."/>
            <person name="Kotiranta H."/>
            <person name="LaButti K.M."/>
            <person name="Lechner B.E."/>
            <person name="Liimatainen K."/>
            <person name="Lipzen A."/>
            <person name="Lukacs Z."/>
            <person name="Mihaltcheva S."/>
            <person name="Morgado L.N."/>
            <person name="Niskanen T."/>
            <person name="Noordeloos M.E."/>
            <person name="Ohm R.A."/>
            <person name="Ortiz-Santana B."/>
            <person name="Ovrebo C."/>
            <person name="Racz N."/>
            <person name="Riley R."/>
            <person name="Savchenko A."/>
            <person name="Shiryaev A."/>
            <person name="Soop K."/>
            <person name="Spirin V."/>
            <person name="Szebenyi C."/>
            <person name="Tomsovsky M."/>
            <person name="Tulloss R.E."/>
            <person name="Uehling J."/>
            <person name="Grigoriev I.V."/>
            <person name="Vagvolgyi C."/>
            <person name="Papp T."/>
            <person name="Martin F.M."/>
            <person name="Miettinen O."/>
            <person name="Hibbett D.S."/>
            <person name="Nagy L.G."/>
        </authorList>
    </citation>
    <scope>NUCLEOTIDE SEQUENCE [LARGE SCALE GENOMIC DNA]</scope>
    <source>
        <strain evidence="6 7">CBS 309.79</strain>
    </source>
</reference>
<dbReference type="Pfam" id="PF00005">
    <property type="entry name" value="ABC_tran"/>
    <property type="match status" value="1"/>
</dbReference>
<evidence type="ECO:0000313" key="7">
    <source>
        <dbReference type="Proteomes" id="UP000305067"/>
    </source>
</evidence>
<dbReference type="InterPro" id="IPR039421">
    <property type="entry name" value="Type_1_exporter"/>
</dbReference>
<evidence type="ECO:0000259" key="5">
    <source>
        <dbReference type="PROSITE" id="PS50893"/>
    </source>
</evidence>
<accession>A0A5C3QW32</accession>
<dbReference type="SUPFAM" id="SSF52540">
    <property type="entry name" value="P-loop containing nucleoside triphosphate hydrolases"/>
    <property type="match status" value="1"/>
</dbReference>
<dbReference type="PROSITE" id="PS50893">
    <property type="entry name" value="ABC_TRANSPORTER_2"/>
    <property type="match status" value="1"/>
</dbReference>
<proteinExistence type="predicted"/>
<keyword evidence="4" id="KW-1133">Transmembrane helix</keyword>
<keyword evidence="6" id="KW-0378">Hydrolase</keyword>
<dbReference type="GO" id="GO:0016887">
    <property type="term" value="F:ATP hydrolysis activity"/>
    <property type="evidence" value="ECO:0007669"/>
    <property type="project" value="InterPro"/>
</dbReference>
<feature type="domain" description="ABC transporter" evidence="5">
    <location>
        <begin position="434"/>
        <end position="713"/>
    </location>
</feature>
<keyword evidence="4" id="KW-0812">Transmembrane</keyword>
<dbReference type="InterPro" id="IPR003439">
    <property type="entry name" value="ABC_transporter-like_ATP-bd"/>
</dbReference>
<dbReference type="SMART" id="SM00382">
    <property type="entry name" value="AAA"/>
    <property type="match status" value="1"/>
</dbReference>
<dbReference type="GO" id="GO:0015421">
    <property type="term" value="F:ABC-type oligopeptide transporter activity"/>
    <property type="evidence" value="ECO:0007669"/>
    <property type="project" value="TreeGrafter"/>
</dbReference>
<dbReference type="OrthoDB" id="6500128at2759"/>
<keyword evidence="4" id="KW-0472">Membrane</keyword>
<keyword evidence="7" id="KW-1185">Reference proteome</keyword>
<keyword evidence="1" id="KW-0547">Nucleotide-binding</keyword>
<sequence>MFYGQQSRKRKRPTNGVFDPNDENKVKHTKVGVWNLYQEVPPPFRVASLIPASFTTWLEPHLEVLKSLPYVKRMFLDIGRIQYCLPLLVLLLLLDFVLSLMPALQLWYSGQFLKIVETALNTRTVDDRFLLRITTYQFACTVAAYLLGFAKTSLSTKLNLRIRLHYSTHSYYAIARLDVPTFSDDAVHQQLQSSVSMDSNSSVAWRMITGTMHIFGTIVKLVSQLSVLVAILKEQDDGLLLASLSFLKPLWSWFTRDRQSVHRGMGVWAATTVNEDYIRSQGLKKAISDTAHRQEIVAGNMWKYMLESYRDCMHRLGDDAMGFFEAKEHMQRRFRFSHILQNPINELPRIVFTLRAVHNPTSIPLSLASFNLITSTASSFSNTVLHMLDSTSSIADNFESVRRLYEVLNIPNKVVDGAKKFPEDARKIADGIEIEFRNVSFSYGDKRLYALHDVSFKILPGQLCVIIGPNGSGKSTILKLIARIYDPDEGQILIDGHDIQKLNLDDLRATISVLFQDYTHFPLSIHDNISLGCPPHAHDRSKVEQAARLGGADSFLSSLPDGLDTYLDRPVNDIYAGIPEGTKTLFGRNVNYKGIRGAGRMTTSAKSSLSGGQMQRIALSRTFMRSLDQERPVGLLLFDEPSASLDPIAEHDLFERLRNLRGSKTMIFSSHRFGNLTRHADLILYINNSAVIEEGTHAELMAKKDSKYAEIWSIQARAFLP</sequence>
<dbReference type="EMBL" id="ML178815">
    <property type="protein sequence ID" value="TFL06226.1"/>
    <property type="molecule type" value="Genomic_DNA"/>
</dbReference>
<dbReference type="InterPro" id="IPR017871">
    <property type="entry name" value="ABC_transporter-like_CS"/>
</dbReference>
<keyword evidence="2" id="KW-0067">ATP-binding</keyword>
<dbReference type="InterPro" id="IPR027417">
    <property type="entry name" value="P-loop_NTPase"/>
</dbReference>
<evidence type="ECO:0000256" key="2">
    <source>
        <dbReference type="ARBA" id="ARBA00022840"/>
    </source>
</evidence>
<evidence type="ECO:0000256" key="4">
    <source>
        <dbReference type="SAM" id="Phobius"/>
    </source>
</evidence>